<feature type="domain" description="CTCHY-type" evidence="9">
    <location>
        <begin position="1010"/>
        <end position="1073"/>
    </location>
</feature>
<feature type="domain" description="RING-type" evidence="7">
    <location>
        <begin position="1074"/>
        <end position="1116"/>
    </location>
</feature>
<dbReference type="InterPro" id="IPR039512">
    <property type="entry name" value="RCHY1_zinc-ribbon"/>
</dbReference>
<protein>
    <recommendedName>
        <fullName evidence="12">Zinc finger protein BRUTUS-like</fullName>
    </recommendedName>
</protein>
<feature type="compositionally biased region" description="Basic and acidic residues" evidence="6">
    <location>
        <begin position="849"/>
        <end position="872"/>
    </location>
</feature>
<dbReference type="GO" id="GO:0016874">
    <property type="term" value="F:ligase activity"/>
    <property type="evidence" value="ECO:0007669"/>
    <property type="project" value="UniProtKB-KW"/>
</dbReference>
<dbReference type="EMBL" id="JAXIOK010000016">
    <property type="protein sequence ID" value="KAK4752909.1"/>
    <property type="molecule type" value="Genomic_DNA"/>
</dbReference>
<evidence type="ECO:0000259" key="7">
    <source>
        <dbReference type="PROSITE" id="PS50089"/>
    </source>
</evidence>
<evidence type="ECO:0000256" key="4">
    <source>
        <dbReference type="ARBA" id="ARBA00022833"/>
    </source>
</evidence>
<evidence type="ECO:0000313" key="10">
    <source>
        <dbReference type="EMBL" id="KAK4752909.1"/>
    </source>
</evidence>
<dbReference type="InterPro" id="IPR017921">
    <property type="entry name" value="Znf_CTCHY"/>
</dbReference>
<dbReference type="InterPro" id="IPR013083">
    <property type="entry name" value="Znf_RING/FYVE/PHD"/>
</dbReference>
<dbReference type="CDD" id="cd12108">
    <property type="entry name" value="Hr-like"/>
    <property type="match status" value="2"/>
</dbReference>
<gene>
    <name evidence="10" type="ORF">SAY87_021707</name>
</gene>
<feature type="region of interest" description="Disordered" evidence="6">
    <location>
        <begin position="1"/>
        <end position="36"/>
    </location>
</feature>
<dbReference type="PROSITE" id="PS51270">
    <property type="entry name" value="ZF_CTCHY"/>
    <property type="match status" value="1"/>
</dbReference>
<dbReference type="PANTHER" id="PTHR21319">
    <property type="entry name" value="RING FINGER AND CHY ZINC FINGER DOMAIN-CONTAINING PROTEIN 1"/>
    <property type="match status" value="1"/>
</dbReference>
<evidence type="ECO:0000259" key="9">
    <source>
        <dbReference type="PROSITE" id="PS51270"/>
    </source>
</evidence>
<organism evidence="10 11">
    <name type="scientific">Trapa incisa</name>
    <dbReference type="NCBI Taxonomy" id="236973"/>
    <lineage>
        <taxon>Eukaryota</taxon>
        <taxon>Viridiplantae</taxon>
        <taxon>Streptophyta</taxon>
        <taxon>Embryophyta</taxon>
        <taxon>Tracheophyta</taxon>
        <taxon>Spermatophyta</taxon>
        <taxon>Magnoliopsida</taxon>
        <taxon>eudicotyledons</taxon>
        <taxon>Gunneridae</taxon>
        <taxon>Pentapetalae</taxon>
        <taxon>rosids</taxon>
        <taxon>malvids</taxon>
        <taxon>Myrtales</taxon>
        <taxon>Lythraceae</taxon>
        <taxon>Trapa</taxon>
    </lineage>
</organism>
<evidence type="ECO:0000313" key="11">
    <source>
        <dbReference type="Proteomes" id="UP001345219"/>
    </source>
</evidence>
<dbReference type="Pfam" id="PF05495">
    <property type="entry name" value="zf-CHY"/>
    <property type="match status" value="1"/>
</dbReference>
<keyword evidence="1" id="KW-0436">Ligase</keyword>
<dbReference type="Gene3D" id="1.20.120.520">
    <property type="entry name" value="nmb1532 protein domain like"/>
    <property type="match status" value="2"/>
</dbReference>
<dbReference type="Pfam" id="PF14599">
    <property type="entry name" value="zinc_ribbon_6"/>
    <property type="match status" value="1"/>
</dbReference>
<keyword evidence="2" id="KW-0479">Metal-binding</keyword>
<evidence type="ECO:0000256" key="6">
    <source>
        <dbReference type="SAM" id="MobiDB-lite"/>
    </source>
</evidence>
<dbReference type="GO" id="GO:0006879">
    <property type="term" value="P:intracellular iron ion homeostasis"/>
    <property type="evidence" value="ECO:0007669"/>
    <property type="project" value="UniProtKB-ARBA"/>
</dbReference>
<feature type="domain" description="CHY-type" evidence="8">
    <location>
        <begin position="938"/>
        <end position="1007"/>
    </location>
</feature>
<dbReference type="SUPFAM" id="SSF161245">
    <property type="entry name" value="Zinc hairpin stack"/>
    <property type="match status" value="1"/>
</dbReference>
<feature type="compositionally biased region" description="Low complexity" evidence="6">
    <location>
        <begin position="18"/>
        <end position="30"/>
    </location>
</feature>
<dbReference type="InterPro" id="IPR012312">
    <property type="entry name" value="Hemerythrin-like"/>
</dbReference>
<evidence type="ECO:0000256" key="3">
    <source>
        <dbReference type="ARBA" id="ARBA00022771"/>
    </source>
</evidence>
<dbReference type="CDD" id="cd16464">
    <property type="entry name" value="RING-H2_Pirh2-like"/>
    <property type="match status" value="1"/>
</dbReference>
<dbReference type="Pfam" id="PF13639">
    <property type="entry name" value="zf-RING_2"/>
    <property type="match status" value="1"/>
</dbReference>
<dbReference type="GO" id="GO:0005634">
    <property type="term" value="C:nucleus"/>
    <property type="evidence" value="ECO:0007669"/>
    <property type="project" value="TreeGrafter"/>
</dbReference>
<evidence type="ECO:0000256" key="2">
    <source>
        <dbReference type="ARBA" id="ARBA00022723"/>
    </source>
</evidence>
<dbReference type="FunFam" id="3.30.40.10:FF:000208">
    <property type="entry name" value="Zinc finger protein-related isoform 1"/>
    <property type="match status" value="1"/>
</dbReference>
<evidence type="ECO:0000259" key="8">
    <source>
        <dbReference type="PROSITE" id="PS51266"/>
    </source>
</evidence>
<evidence type="ECO:0008006" key="12">
    <source>
        <dbReference type="Google" id="ProtNLM"/>
    </source>
</evidence>
<dbReference type="PROSITE" id="PS51266">
    <property type="entry name" value="ZF_CHY"/>
    <property type="match status" value="1"/>
</dbReference>
<dbReference type="GO" id="GO:0016567">
    <property type="term" value="P:protein ubiquitination"/>
    <property type="evidence" value="ECO:0007669"/>
    <property type="project" value="TreeGrafter"/>
</dbReference>
<dbReference type="InterPro" id="IPR037274">
    <property type="entry name" value="Znf_CHY_sf"/>
</dbReference>
<dbReference type="SUPFAM" id="SSF57850">
    <property type="entry name" value="RING/U-box"/>
    <property type="match status" value="1"/>
</dbReference>
<dbReference type="GO" id="GO:0008270">
    <property type="term" value="F:zinc ion binding"/>
    <property type="evidence" value="ECO:0007669"/>
    <property type="project" value="UniProtKB-KW"/>
</dbReference>
<feature type="region of interest" description="Disordered" evidence="6">
    <location>
        <begin position="828"/>
        <end position="877"/>
    </location>
</feature>
<dbReference type="Pfam" id="PF01814">
    <property type="entry name" value="Hemerythrin"/>
    <property type="match status" value="2"/>
</dbReference>
<dbReference type="InterPro" id="IPR001841">
    <property type="entry name" value="Znf_RING"/>
</dbReference>
<dbReference type="PROSITE" id="PS50089">
    <property type="entry name" value="ZF_RING_2"/>
    <property type="match status" value="1"/>
</dbReference>
<dbReference type="SMART" id="SM00184">
    <property type="entry name" value="RING"/>
    <property type="match status" value="1"/>
</dbReference>
<dbReference type="SUPFAM" id="SSF161219">
    <property type="entry name" value="CHY zinc finger-like"/>
    <property type="match status" value="1"/>
</dbReference>
<dbReference type="Proteomes" id="UP001345219">
    <property type="component" value="Chromosome 16"/>
</dbReference>
<feature type="compositionally biased region" description="Polar residues" evidence="6">
    <location>
        <begin position="828"/>
        <end position="843"/>
    </location>
</feature>
<keyword evidence="11" id="KW-1185">Reference proteome</keyword>
<accession>A0AAN7JTM6</accession>
<dbReference type="Gene3D" id="3.30.40.10">
    <property type="entry name" value="Zinc/RING finger domain, C3HC4 (zinc finger)"/>
    <property type="match status" value="1"/>
</dbReference>
<dbReference type="PANTHER" id="PTHR21319:SF39">
    <property type="entry name" value="ZINC FINGER PROTEIN"/>
    <property type="match status" value="1"/>
</dbReference>
<reference evidence="10 11" key="1">
    <citation type="journal article" date="2023" name="Hortic Res">
        <title>Pangenome of water caltrop reveals structural variations and asymmetric subgenome divergence after allopolyploidization.</title>
        <authorList>
            <person name="Zhang X."/>
            <person name="Chen Y."/>
            <person name="Wang L."/>
            <person name="Yuan Y."/>
            <person name="Fang M."/>
            <person name="Shi L."/>
            <person name="Lu R."/>
            <person name="Comes H.P."/>
            <person name="Ma Y."/>
            <person name="Chen Y."/>
            <person name="Huang G."/>
            <person name="Zhou Y."/>
            <person name="Zheng Z."/>
            <person name="Qiu Y."/>
        </authorList>
    </citation>
    <scope>NUCLEOTIDE SEQUENCE [LARGE SCALE GENOMIC DNA]</scope>
    <source>
        <tissue evidence="10">Roots</tissue>
    </source>
</reference>
<dbReference type="GO" id="GO:0061630">
    <property type="term" value="F:ubiquitin protein ligase activity"/>
    <property type="evidence" value="ECO:0007669"/>
    <property type="project" value="TreeGrafter"/>
</dbReference>
<evidence type="ECO:0000256" key="5">
    <source>
        <dbReference type="PROSITE-ProRule" id="PRU00601"/>
    </source>
</evidence>
<dbReference type="InterPro" id="IPR037275">
    <property type="entry name" value="Znf_CTCHY_sf"/>
</dbReference>
<keyword evidence="4" id="KW-0862">Zinc</keyword>
<evidence type="ECO:0000256" key="1">
    <source>
        <dbReference type="ARBA" id="ARBA00022598"/>
    </source>
</evidence>
<dbReference type="AlphaFoldDB" id="A0AAN7JTM6"/>
<sequence>MSGVRPPKCQLPEPSDLASASSEESASAAAPKGDPLSSDRLAESPILLMVFFHKAFRGELVHLRRLAEDSRPGASLKLRERFGFLKLAYEYHCAVEDRVIFLALDSRVDNIAYTYSLEHKSTDNLFESFFRIVDASLMKGKDNDPKSCSFQEIRFSVGTIQASICKHMLKEEKQVFPLIMKQFSREEQASLVWQFLCSVPIMLLEDMLPWMISFLSPKECSHVILSIKDVVPKEELLQELVTSWLRKKNQSTSVGRILSVETDQSLLTCFPVWHSALRKDLEATLEELHHLRSSMSLSKLESVIIHLRFLADILVFYSNALDQLFYPVLTEISGGYQLPPIIDQLTYRSQIRNMQRFLHCDDEILDGPGSVQVCELCKELESWIRVVAKFFAFHENEVFDRIIKNCSHETQQQLLYSSIRTLPLGLLRCFVTWLSMHLTADESKSILQVMTQEGYLEDKSFAALLHEWFRVAFTGKMSLDRFRRVLQGIFKEKFYFVSEQVEEATSRRLYRKKEVLPRCYLDLEKSNMAYSSDINLYIFFPIKVKTSHEEPPLLDENSDSSALDGEMPIGIVYYFHKALKKDLDRLVIGAFRLAEDPGLLEDFREQFRLVRLLYQVHSNAEDKIAFPALEAKSKGGNIIHSYTIDHEFEDEHFDSISTILDKMSQIGVHWTVHHEELGIKLQDMCRSMQRVFTDHIHHEEIEIWSLFRDSFSVEEQEKIAGSMLGRTGAEVLQDMIPWLMESLTHEEHQSMMRLWKRVTRNTMFSEWLKEWWEPEDNNLDNKMESPSEHNVLPSTSFNKMADPLEIISAYLSKDILKEHDRDMRTIWQESHTGDNIEQPQTPNADDEENHSKKGEKESDRRMDPRPANEENLSKTSQEELEAAIRRVSRDPSLDSQKKSYIIQNLLMSRWIISNQKQPDTVSTEVGEIPGSIPSYRDPEKLIYGCKHYKRNCKLLASCCNKLFTCRHCHDELMDHTLDRKSITKMMCMECLVIQPVGPTCATASCNNLSMGRYYCRICKIYDNVREIYHCPYCNLCRLGKGLGIDYFHCMNCNACMAWSLSSHICREKCFEDNCPICHEYLFTSSNPVKGLPCGHLMHSKCFQDYTCSHYTCPICSKSLGDMQVYFQMLDTLLAEEKMPEEYLGQIQVILCNDCEKRGSAPFHWLYHKCPYCRSYNTRLL</sequence>
<dbReference type="GO" id="GO:0006511">
    <property type="term" value="P:ubiquitin-dependent protein catabolic process"/>
    <property type="evidence" value="ECO:0007669"/>
    <property type="project" value="TreeGrafter"/>
</dbReference>
<keyword evidence="3 5" id="KW-0863">Zinc-finger</keyword>
<comment type="caution">
    <text evidence="10">The sequence shown here is derived from an EMBL/GenBank/DDBJ whole genome shotgun (WGS) entry which is preliminary data.</text>
</comment>
<dbReference type="InterPro" id="IPR008913">
    <property type="entry name" value="Znf_CHY"/>
</dbReference>
<dbReference type="Gene3D" id="2.20.28.10">
    <property type="match status" value="1"/>
</dbReference>
<proteinExistence type="predicted"/>
<name>A0AAN7JTM6_9MYRT</name>